<sequence>MLIVNDENDASQQANNVPLQRPEFYPCPHCHNMFTERALEVHKKSCSEDEKCNCTVCKLTKNNCLLTTQSLFRQEDEQGKNVRLPFTSVSSNLDSSAKKDTEESLEESPVRKQKTL</sequence>
<accession>A0A8X6XRT7</accession>
<dbReference type="Proteomes" id="UP000886998">
    <property type="component" value="Unassembled WGS sequence"/>
</dbReference>
<organism evidence="2 3">
    <name type="scientific">Trichonephila inaurata madagascariensis</name>
    <dbReference type="NCBI Taxonomy" id="2747483"/>
    <lineage>
        <taxon>Eukaryota</taxon>
        <taxon>Metazoa</taxon>
        <taxon>Ecdysozoa</taxon>
        <taxon>Arthropoda</taxon>
        <taxon>Chelicerata</taxon>
        <taxon>Arachnida</taxon>
        <taxon>Araneae</taxon>
        <taxon>Araneomorphae</taxon>
        <taxon>Entelegynae</taxon>
        <taxon>Araneoidea</taxon>
        <taxon>Nephilidae</taxon>
        <taxon>Trichonephila</taxon>
        <taxon>Trichonephila inaurata</taxon>
    </lineage>
</organism>
<evidence type="ECO:0000313" key="2">
    <source>
        <dbReference type="EMBL" id="GFY57612.1"/>
    </source>
</evidence>
<evidence type="ECO:0000256" key="1">
    <source>
        <dbReference type="SAM" id="MobiDB-lite"/>
    </source>
</evidence>
<dbReference type="OrthoDB" id="6411934at2759"/>
<keyword evidence="3" id="KW-1185">Reference proteome</keyword>
<protein>
    <submittedName>
        <fullName evidence="2">Uncharacterized protein</fullName>
    </submittedName>
</protein>
<gene>
    <name evidence="2" type="ORF">TNIN_28731</name>
</gene>
<name>A0A8X6XRT7_9ARAC</name>
<feature type="region of interest" description="Disordered" evidence="1">
    <location>
        <begin position="88"/>
        <end position="116"/>
    </location>
</feature>
<comment type="caution">
    <text evidence="2">The sequence shown here is derived from an EMBL/GenBank/DDBJ whole genome shotgun (WGS) entry which is preliminary data.</text>
</comment>
<dbReference type="AlphaFoldDB" id="A0A8X6XRT7"/>
<evidence type="ECO:0000313" key="3">
    <source>
        <dbReference type="Proteomes" id="UP000886998"/>
    </source>
</evidence>
<dbReference type="EMBL" id="BMAV01011624">
    <property type="protein sequence ID" value="GFY57612.1"/>
    <property type="molecule type" value="Genomic_DNA"/>
</dbReference>
<reference evidence="2" key="1">
    <citation type="submission" date="2020-08" db="EMBL/GenBank/DDBJ databases">
        <title>Multicomponent nature underlies the extraordinary mechanical properties of spider dragline silk.</title>
        <authorList>
            <person name="Kono N."/>
            <person name="Nakamura H."/>
            <person name="Mori M."/>
            <person name="Yoshida Y."/>
            <person name="Ohtoshi R."/>
            <person name="Malay A.D."/>
            <person name="Moran D.A.P."/>
            <person name="Tomita M."/>
            <person name="Numata K."/>
            <person name="Arakawa K."/>
        </authorList>
    </citation>
    <scope>NUCLEOTIDE SEQUENCE</scope>
</reference>
<proteinExistence type="predicted"/>